<keyword evidence="1" id="KW-1133">Transmembrane helix</keyword>
<protein>
    <recommendedName>
        <fullName evidence="4">STAS/SEC14 domain-containing protein</fullName>
    </recommendedName>
</protein>
<evidence type="ECO:0000313" key="3">
    <source>
        <dbReference type="Proteomes" id="UP000228528"/>
    </source>
</evidence>
<evidence type="ECO:0000313" key="2">
    <source>
        <dbReference type="EMBL" id="PIR77070.1"/>
    </source>
</evidence>
<dbReference type="InterPro" id="IPR036513">
    <property type="entry name" value="STAS_dom_sf"/>
</dbReference>
<keyword evidence="1" id="KW-0812">Transmembrane</keyword>
<gene>
    <name evidence="2" type="ORF">COU30_04420</name>
</gene>
<dbReference type="AlphaFoldDB" id="A0A2M6P0Y7"/>
<sequence>MSDQEIFKVFSVEYDNTYDIIRATFIHTVSFDEDNTRMAQLFQERLLSFFEKHPEKMFDVLVDTKQIHYDEHTVTKEARDIYQDLFNHEQTGRVAIVAGAGTFSFLTKFVVSLFMKKKKTQFFIDPTKAVVWLDSDR</sequence>
<dbReference type="Gene3D" id="3.40.50.10600">
    <property type="entry name" value="SpoIIaa-like domains"/>
    <property type="match status" value="1"/>
</dbReference>
<name>A0A2M6P0Y7_9BACT</name>
<dbReference type="Proteomes" id="UP000228528">
    <property type="component" value="Unassembled WGS sequence"/>
</dbReference>
<feature type="transmembrane region" description="Helical" evidence="1">
    <location>
        <begin position="94"/>
        <end position="115"/>
    </location>
</feature>
<accession>A0A2M6P0Y7</accession>
<dbReference type="SUPFAM" id="SSF52091">
    <property type="entry name" value="SpoIIaa-like"/>
    <property type="match status" value="1"/>
</dbReference>
<dbReference type="InterPro" id="IPR038396">
    <property type="entry name" value="SpoIIAA-like_sf"/>
</dbReference>
<reference evidence="3" key="1">
    <citation type="submission" date="2017-09" db="EMBL/GenBank/DDBJ databases">
        <title>Depth-based differentiation of microbial function through sediment-hosted aquifers and enrichment of novel symbionts in the deep terrestrial subsurface.</title>
        <authorList>
            <person name="Probst A.J."/>
            <person name="Ladd B."/>
            <person name="Jarett J.K."/>
            <person name="Geller-Mcgrath D.E."/>
            <person name="Sieber C.M.K."/>
            <person name="Emerson J.B."/>
            <person name="Anantharaman K."/>
            <person name="Thomas B.C."/>
            <person name="Malmstrom R."/>
            <person name="Stieglmeier M."/>
            <person name="Klingl A."/>
            <person name="Woyke T."/>
            <person name="Ryan C.M."/>
            <person name="Banfield J.F."/>
        </authorList>
    </citation>
    <scope>NUCLEOTIDE SEQUENCE [LARGE SCALE GENOMIC DNA]</scope>
</reference>
<comment type="caution">
    <text evidence="2">The sequence shown here is derived from an EMBL/GenBank/DDBJ whole genome shotgun (WGS) entry which is preliminary data.</text>
</comment>
<organism evidence="2 3">
    <name type="scientific">Candidatus Magasanikbacteria bacterium CG10_big_fil_rev_8_21_14_0_10_38_6</name>
    <dbReference type="NCBI Taxonomy" id="1974647"/>
    <lineage>
        <taxon>Bacteria</taxon>
        <taxon>Candidatus Magasanikiibacteriota</taxon>
    </lineage>
</organism>
<keyword evidence="1" id="KW-0472">Membrane</keyword>
<evidence type="ECO:0000256" key="1">
    <source>
        <dbReference type="SAM" id="Phobius"/>
    </source>
</evidence>
<proteinExistence type="predicted"/>
<dbReference type="EMBL" id="PFBW01000190">
    <property type="protein sequence ID" value="PIR77070.1"/>
    <property type="molecule type" value="Genomic_DNA"/>
</dbReference>
<evidence type="ECO:0008006" key="4">
    <source>
        <dbReference type="Google" id="ProtNLM"/>
    </source>
</evidence>